<name>A0A2N5KZ96_9LACO</name>
<evidence type="ECO:0000256" key="1">
    <source>
        <dbReference type="SAM" id="Phobius"/>
    </source>
</evidence>
<evidence type="ECO:0000313" key="2">
    <source>
        <dbReference type="EMBL" id="PLT11552.1"/>
    </source>
</evidence>
<organism evidence="2 3">
    <name type="scientific">Lactobacillus crispatus</name>
    <dbReference type="NCBI Taxonomy" id="47770"/>
    <lineage>
        <taxon>Bacteria</taxon>
        <taxon>Bacillati</taxon>
        <taxon>Bacillota</taxon>
        <taxon>Bacilli</taxon>
        <taxon>Lactobacillales</taxon>
        <taxon>Lactobacillaceae</taxon>
        <taxon>Lactobacillus</taxon>
    </lineage>
</organism>
<feature type="transmembrane region" description="Helical" evidence="1">
    <location>
        <begin position="220"/>
        <end position="237"/>
    </location>
</feature>
<dbReference type="AlphaFoldDB" id="A0A2N5KZ96"/>
<keyword evidence="1" id="KW-0472">Membrane</keyword>
<feature type="transmembrane region" description="Helical" evidence="1">
    <location>
        <begin position="160"/>
        <end position="176"/>
    </location>
</feature>
<sequence length="387" mass="45007">MTYGVVYISLLILFVFCGLIYPFRSLKAFLLSFDAIISIPSFFVKSPAFISWDIDHYKTILDSIRAMNIFGVSSGLDWSLHSATSPYSNQPGVAIYLWIFSLFKENGVFFYATTLFFLVALSLFICKVVKELKVSKKEAVLIQLIILMTFNIFYEIQGVRNFLAFMLFAVALYYDFTLKSKYKKIICWFFYLVAYSLHPSVIPLIFIRILVGAFHKKLDFYILGFLLLIYNLFLPILTNILSKISIFSVVSIKMEQYLYGQSDFEAHAGGNEIMFTSLILIALVLELFLYLQVSKRSLLPRKYSIFYYMTMLFTIGSFLSTQVYLRNIMLLLFLSIPMKIYLFSDLCKEDIYATETRILSLYKVMSFALATLMLMYWSYTTYFKVLV</sequence>
<dbReference type="InterPro" id="IPR049458">
    <property type="entry name" value="EpsG-like"/>
</dbReference>
<feature type="transmembrane region" description="Helical" evidence="1">
    <location>
        <begin position="273"/>
        <end position="293"/>
    </location>
</feature>
<gene>
    <name evidence="2" type="ORF">CYJ79_04250</name>
</gene>
<comment type="caution">
    <text evidence="2">The sequence shown here is derived from an EMBL/GenBank/DDBJ whole genome shotgun (WGS) entry which is preliminary data.</text>
</comment>
<proteinExistence type="predicted"/>
<keyword evidence="1" id="KW-0812">Transmembrane</keyword>
<feature type="transmembrane region" description="Helical" evidence="1">
    <location>
        <begin position="359"/>
        <end position="379"/>
    </location>
</feature>
<feature type="transmembrane region" description="Helical" evidence="1">
    <location>
        <begin position="6"/>
        <end position="23"/>
    </location>
</feature>
<accession>A0A2N5KZ96</accession>
<dbReference type="Pfam" id="PF14897">
    <property type="entry name" value="EpsG"/>
    <property type="match status" value="1"/>
</dbReference>
<feature type="transmembrane region" description="Helical" evidence="1">
    <location>
        <begin position="30"/>
        <end position="52"/>
    </location>
</feature>
<feature type="transmembrane region" description="Helical" evidence="1">
    <location>
        <begin position="305"/>
        <end position="324"/>
    </location>
</feature>
<protein>
    <recommendedName>
        <fullName evidence="4">EpsG family protein</fullName>
    </recommendedName>
</protein>
<feature type="transmembrane region" description="Helical" evidence="1">
    <location>
        <begin position="188"/>
        <end position="214"/>
    </location>
</feature>
<feature type="transmembrane region" description="Helical" evidence="1">
    <location>
        <begin position="330"/>
        <end position="347"/>
    </location>
</feature>
<feature type="transmembrane region" description="Helical" evidence="1">
    <location>
        <begin position="108"/>
        <end position="126"/>
    </location>
</feature>
<dbReference type="Proteomes" id="UP000235119">
    <property type="component" value="Unassembled WGS sequence"/>
</dbReference>
<evidence type="ECO:0008006" key="4">
    <source>
        <dbReference type="Google" id="ProtNLM"/>
    </source>
</evidence>
<evidence type="ECO:0000313" key="3">
    <source>
        <dbReference type="Proteomes" id="UP000235119"/>
    </source>
</evidence>
<dbReference type="RefSeq" id="WP_068812938.1">
    <property type="nucleotide sequence ID" value="NZ_JACCPQ010000027.1"/>
</dbReference>
<dbReference type="EMBL" id="PKIW01000015">
    <property type="protein sequence ID" value="PLT11552.1"/>
    <property type="molecule type" value="Genomic_DNA"/>
</dbReference>
<keyword evidence="1" id="KW-1133">Transmembrane helix</keyword>
<reference evidence="2 3" key="1">
    <citation type="submission" date="2017-12" db="EMBL/GenBank/DDBJ databases">
        <title>Phylogenetic diversity of female urinary microbiome.</title>
        <authorList>
            <person name="Thomas-White K."/>
            <person name="Wolfe A.J."/>
        </authorList>
    </citation>
    <scope>NUCLEOTIDE SEQUENCE [LARGE SCALE GENOMIC DNA]</scope>
    <source>
        <strain evidence="2 3">UMB0085</strain>
    </source>
</reference>